<dbReference type="EMBL" id="PNIX01000053">
    <property type="protein sequence ID" value="PMP83952.1"/>
    <property type="molecule type" value="Genomic_DNA"/>
</dbReference>
<organism evidence="5 6">
    <name type="scientific">Caldisericum exile</name>
    <dbReference type="NCBI Taxonomy" id="693075"/>
    <lineage>
        <taxon>Bacteria</taxon>
        <taxon>Pseudomonadati</taxon>
        <taxon>Caldisericota/Cryosericota group</taxon>
        <taxon>Caldisericota</taxon>
        <taxon>Caldisericia</taxon>
        <taxon>Caldisericales</taxon>
        <taxon>Caldisericaceae</taxon>
        <taxon>Caldisericum</taxon>
    </lineage>
</organism>
<evidence type="ECO:0000256" key="1">
    <source>
        <dbReference type="ARBA" id="ARBA00022741"/>
    </source>
</evidence>
<dbReference type="SUPFAM" id="SSF52540">
    <property type="entry name" value="P-loop containing nucleoside triphosphate hydrolases"/>
    <property type="match status" value="1"/>
</dbReference>
<dbReference type="NCBIfam" id="TIGR01613">
    <property type="entry name" value="primase_Cterm"/>
    <property type="match status" value="1"/>
</dbReference>
<dbReference type="GO" id="GO:0016787">
    <property type="term" value="F:hydrolase activity"/>
    <property type="evidence" value="ECO:0007669"/>
    <property type="project" value="UniProtKB-KW"/>
</dbReference>
<proteinExistence type="predicted"/>
<evidence type="ECO:0000259" key="4">
    <source>
        <dbReference type="PROSITE" id="PS51206"/>
    </source>
</evidence>
<dbReference type="AlphaFoldDB" id="A0A2J6X9D2"/>
<reference evidence="5 6" key="1">
    <citation type="submission" date="2018-01" db="EMBL/GenBank/DDBJ databases">
        <title>Metagenomic assembled genomes from two thermal pools in the Uzon Caldera, Kamchatka, Russia.</title>
        <authorList>
            <person name="Wilkins L."/>
            <person name="Ettinger C."/>
        </authorList>
    </citation>
    <scope>NUCLEOTIDE SEQUENCE [LARGE SCALE GENOMIC DNA]</scope>
    <source>
        <strain evidence="5">ARK-10</strain>
    </source>
</reference>
<dbReference type="PANTHER" id="PTHR35372:SF2">
    <property type="entry name" value="SF3 HELICASE DOMAIN-CONTAINING PROTEIN"/>
    <property type="match status" value="1"/>
</dbReference>
<evidence type="ECO:0000313" key="5">
    <source>
        <dbReference type="EMBL" id="PMP83952.1"/>
    </source>
</evidence>
<accession>A0A2J6X9D2</accession>
<dbReference type="Gene3D" id="3.40.50.300">
    <property type="entry name" value="P-loop containing nucleotide triphosphate hydrolases"/>
    <property type="match status" value="1"/>
</dbReference>
<dbReference type="PANTHER" id="PTHR35372">
    <property type="entry name" value="ATP BINDING PROTEIN-RELATED"/>
    <property type="match status" value="1"/>
</dbReference>
<feature type="domain" description="SF3 helicase" evidence="4">
    <location>
        <begin position="255"/>
        <end position="411"/>
    </location>
</feature>
<dbReference type="InterPro" id="IPR006500">
    <property type="entry name" value="Helicase_put_C_phage/plasmid"/>
</dbReference>
<name>A0A2J6X9D2_9BACT</name>
<gene>
    <name evidence="5" type="ORF">C0175_00915</name>
</gene>
<dbReference type="InterPro" id="IPR027417">
    <property type="entry name" value="P-loop_NTPase"/>
</dbReference>
<dbReference type="Proteomes" id="UP000236910">
    <property type="component" value="Unassembled WGS sequence"/>
</dbReference>
<dbReference type="InterPro" id="IPR014818">
    <property type="entry name" value="Phage/plasmid_primase_P4_C"/>
</dbReference>
<evidence type="ECO:0000256" key="3">
    <source>
        <dbReference type="ARBA" id="ARBA00022840"/>
    </source>
</evidence>
<protein>
    <recommendedName>
        <fullName evidence="4">SF3 helicase domain-containing protein</fullName>
    </recommendedName>
</protein>
<evidence type="ECO:0000256" key="2">
    <source>
        <dbReference type="ARBA" id="ARBA00022801"/>
    </source>
</evidence>
<keyword evidence="1" id="KW-0547">Nucleotide-binding</keyword>
<sequence>DVFKQAIELNLDGDSAGIGFLITPDTPYYLIEFGRVDYLLLNEFKSFFTILPNNRGMQILVKLNHKSSKLEPQFFIFTGHHYENFSIREFEDIDEAYAIISGEGNIQGELNSSYEGAEYTTTDIANKLIKIKIYKTLRDTEEILMYKEGIYVKGGETSIKEYVHNLLGGKESTQFVNEVIGKVSRGTYIDREIFSHNNDNEHKIVIRNGILNLDTLTLQPFSPDFYSLVKFPVKYDPDSKPGRIVDVLKQLMREEDLVVFQEWVGYNLWIFNYEAQKALMLVGEGGNGKSTALKFLVALLGKENVASKSLHELESDPHAMAYLFGKVANIYPDLPTKDIYSTGTFKMLTGGDRIESRKLYQAPFSFTNIAKLTFSANKIPKVPDDSTAFFRRWIIIEFPYVFEGTDKEIKGLADELIKDEDELSGFLNWALEGLQRLRNNGWHFSYNKSTEEIRNEYEMRSNQYLAFKENCLILDPSATETKDGIYQAFKEFCQMHKITVVSYQTFYKNFKYIFAPGEIEEVRLSGPKRPRGYKGIKIRPKDRWGLPIEDEDEELGIRYYRSEFSYDEKYFLDKGVEMIKKIQEGNVYDYVLKIPDDPSPLFNEFLKNARAINSSEFYGEDYSK</sequence>
<dbReference type="PROSITE" id="PS51206">
    <property type="entry name" value="SF3_HELICASE_1"/>
    <property type="match status" value="1"/>
</dbReference>
<dbReference type="InterPro" id="IPR051620">
    <property type="entry name" value="ORF904-like_C"/>
</dbReference>
<feature type="non-terminal residue" evidence="5">
    <location>
        <position position="1"/>
    </location>
</feature>
<keyword evidence="2" id="KW-0378">Hydrolase</keyword>
<dbReference type="Pfam" id="PF19263">
    <property type="entry name" value="DUF5906"/>
    <property type="match status" value="1"/>
</dbReference>
<dbReference type="InterPro" id="IPR014015">
    <property type="entry name" value="Helicase_SF3_DNA-vir"/>
</dbReference>
<dbReference type="GO" id="GO:0005524">
    <property type="term" value="F:ATP binding"/>
    <property type="evidence" value="ECO:0007669"/>
    <property type="project" value="UniProtKB-KW"/>
</dbReference>
<keyword evidence="3" id="KW-0067">ATP-binding</keyword>
<evidence type="ECO:0000313" key="6">
    <source>
        <dbReference type="Proteomes" id="UP000236910"/>
    </source>
</evidence>
<comment type="caution">
    <text evidence="5">The sequence shown here is derived from an EMBL/GenBank/DDBJ whole genome shotgun (WGS) entry which is preliminary data.</text>
</comment>
<dbReference type="Pfam" id="PF08706">
    <property type="entry name" value="D5_N"/>
    <property type="match status" value="1"/>
</dbReference>
<dbReference type="InterPro" id="IPR045455">
    <property type="entry name" value="NrS-1_pol-like_helicase"/>
</dbReference>